<evidence type="ECO:0000313" key="10">
    <source>
        <dbReference type="EMBL" id="VFD31673.1"/>
    </source>
</evidence>
<name>A0A069AQ69_CLODI</name>
<dbReference type="Proteomes" id="UP000411588">
    <property type="component" value="Unassembled WGS sequence"/>
</dbReference>
<dbReference type="CDD" id="cd16443">
    <property type="entry name" value="LplA"/>
    <property type="match status" value="1"/>
</dbReference>
<comment type="subunit">
    <text evidence="3">Monomer.</text>
</comment>
<dbReference type="Pfam" id="PF21948">
    <property type="entry name" value="LplA-B_cat"/>
    <property type="match status" value="1"/>
</dbReference>
<evidence type="ECO:0000256" key="2">
    <source>
        <dbReference type="ARBA" id="ARBA00023315"/>
    </source>
</evidence>
<comment type="function">
    <text evidence="3">Catalyzes the transfer of endogenously produced octanoic acid from octanoyl-acyl-carrier-protein onto the lipoyl domain of GcvH, an intermediate carrier during protein lipoylation.</text>
</comment>
<dbReference type="OMA" id="AGRGYIH"/>
<dbReference type="InterPro" id="IPR004143">
    <property type="entry name" value="BPL_LPL_catalytic"/>
</dbReference>
<dbReference type="Proteomes" id="UP000878956">
    <property type="component" value="Unassembled WGS sequence"/>
</dbReference>
<dbReference type="EMBL" id="LK933105">
    <property type="protein sequence ID" value="CDT32076.1"/>
    <property type="molecule type" value="Genomic_DNA"/>
</dbReference>
<reference evidence="8" key="4">
    <citation type="submission" date="2021-06" db="EMBL/GenBank/DDBJ databases">
        <authorList>
            <consortium name="NCBI Pathogen Detection Project"/>
        </authorList>
    </citation>
    <scope>NUCLEOTIDE SEQUENCE</scope>
    <source>
        <strain evidence="8">HN1000</strain>
    </source>
</reference>
<dbReference type="SMR" id="A0A069AQ69"/>
<dbReference type="Proteomes" id="UP000372533">
    <property type="component" value="Unassembled WGS sequence"/>
</dbReference>
<dbReference type="AlphaFoldDB" id="A0A069AQ69"/>
<dbReference type="EMBL" id="LK932367">
    <property type="protein sequence ID" value="CDS84553.1"/>
    <property type="molecule type" value="Genomic_DNA"/>
</dbReference>
<evidence type="ECO:0000259" key="4">
    <source>
        <dbReference type="PROSITE" id="PS51733"/>
    </source>
</evidence>
<comment type="similarity">
    <text evidence="3">Belongs to the octanoyltransferase LipM family.</text>
</comment>
<dbReference type="EMBL" id="FUPS01000003">
    <property type="protein sequence ID" value="SJS07165.1"/>
    <property type="molecule type" value="Genomic_DNA"/>
</dbReference>
<feature type="site" description="Lowers pKa of active site Cys" evidence="3">
    <location>
        <position position="159"/>
    </location>
</feature>
<dbReference type="GO" id="GO:0016874">
    <property type="term" value="F:ligase activity"/>
    <property type="evidence" value="ECO:0007669"/>
    <property type="project" value="UniProtKB-KW"/>
</dbReference>
<dbReference type="Proteomes" id="UP000189137">
    <property type="component" value="Unassembled WGS sequence"/>
</dbReference>
<evidence type="ECO:0000313" key="5">
    <source>
        <dbReference type="EMBL" id="CDS84103.1"/>
    </source>
</evidence>
<reference evidence="7" key="1">
    <citation type="submission" date="2014-07" db="EMBL/GenBank/DDBJ databases">
        <authorList>
            <person name="Monot Marc"/>
        </authorList>
    </citation>
    <scope>NUCLEOTIDE SEQUENCE</scope>
    <source>
        <strain evidence="7">7032989</strain>
        <strain evidence="6">7032994</strain>
    </source>
</reference>
<evidence type="ECO:0000313" key="9">
    <source>
        <dbReference type="EMBL" id="SJS07165.1"/>
    </source>
</evidence>
<dbReference type="PANTHER" id="PTHR43679:SF2">
    <property type="entry name" value="OCTANOYL-[GCVH]:PROTEIN N-OCTANOYLTRANSFERASE"/>
    <property type="match status" value="1"/>
</dbReference>
<dbReference type="PROSITE" id="PS51733">
    <property type="entry name" value="BPL_LPL_CATALYTIC"/>
    <property type="match status" value="1"/>
</dbReference>
<proteinExistence type="inferred from homology"/>
<dbReference type="EC" id="2.3.1.181" evidence="3"/>
<dbReference type="PANTHER" id="PTHR43679">
    <property type="entry name" value="OCTANOYLTRANSFERASE LIPM-RELATED"/>
    <property type="match status" value="1"/>
</dbReference>
<feature type="domain" description="BPL/LPL catalytic" evidence="4">
    <location>
        <begin position="31"/>
        <end position="242"/>
    </location>
</feature>
<dbReference type="GO" id="GO:0016779">
    <property type="term" value="F:nucleotidyltransferase activity"/>
    <property type="evidence" value="ECO:0007669"/>
    <property type="project" value="UniProtKB-KW"/>
</dbReference>
<dbReference type="InterPro" id="IPR050664">
    <property type="entry name" value="Octanoyltrans_LipM/LipL"/>
</dbReference>
<keyword evidence="7" id="KW-0548">Nucleotidyltransferase</keyword>
<keyword evidence="1 3" id="KW-0808">Transferase</keyword>
<dbReference type="EMBL" id="CAAJVP010000007">
    <property type="protein sequence ID" value="VHY06637.1"/>
    <property type="molecule type" value="Genomic_DNA"/>
</dbReference>
<dbReference type="HAMAP" id="MF_02118">
    <property type="entry name" value="LipM"/>
    <property type="match status" value="1"/>
</dbReference>
<dbReference type="EMBL" id="LK932481">
    <property type="protein sequence ID" value="CDS84103.1"/>
    <property type="molecule type" value="Genomic_DNA"/>
</dbReference>
<evidence type="ECO:0000313" key="8">
    <source>
        <dbReference type="EMBL" id="HBH1542481.1"/>
    </source>
</evidence>
<dbReference type="PATRIC" id="fig|1496.1373.peg.3492"/>
<evidence type="ECO:0000313" key="14">
    <source>
        <dbReference type="Proteomes" id="UP000411588"/>
    </source>
</evidence>
<keyword evidence="2 3" id="KW-0012">Acyltransferase</keyword>
<evidence type="ECO:0000313" key="12">
    <source>
        <dbReference type="Proteomes" id="UP000189137"/>
    </source>
</evidence>
<dbReference type="EMBL" id="CAADAN010000005">
    <property type="protein sequence ID" value="VFD31673.1"/>
    <property type="molecule type" value="Genomic_DNA"/>
</dbReference>
<organism evidence="7">
    <name type="scientific">Clostridioides difficile</name>
    <name type="common">Peptoclostridium difficile</name>
    <dbReference type="NCBI Taxonomy" id="1496"/>
    <lineage>
        <taxon>Bacteria</taxon>
        <taxon>Bacillati</taxon>
        <taxon>Bacillota</taxon>
        <taxon>Clostridia</taxon>
        <taxon>Peptostreptococcales</taxon>
        <taxon>Peptostreptococcaceae</taxon>
        <taxon>Clostridioides</taxon>
    </lineage>
</organism>
<comment type="pathway">
    <text evidence="3">Protein modification; protein lipoylation via endogenous pathway; protein N(6)-(lipoyl)lysine from octanoyl-[acyl-carrier-protein].</text>
</comment>
<evidence type="ECO:0000313" key="13">
    <source>
        <dbReference type="Proteomes" id="UP000372533"/>
    </source>
</evidence>
<feature type="active site" description="Acyl-thioester intermediate" evidence="3">
    <location>
        <position position="144"/>
    </location>
</feature>
<sequence>MNQWRVIHNKSYEGAMNMAIDEAIFTAYKKGHNKPTLRFYTWEPACLSIGYFQKLEDEIDLDKCRCMNIDYTRRITGGRAVLHDNELTYSIIIGEDNPLIDKSINLSYRYISEGLVKGLNLSGIETDNLNRGERISRENLSAACFNAHASYEVTINNKKVIGSAQSRKDGVLLQHGSIILDFDVEKLFKLIKTKTPELKERAMKFTAKKASGIENEIGRKIDIDILQKNIVKGLAEQFNVEFVEGDLTDYEKQLVKELYEKYKNEEYNKKR</sequence>
<gene>
    <name evidence="3 6" type="primary">lipM</name>
    <name evidence="7" type="ORF">BN1095_430070</name>
    <name evidence="5" type="ORF">BN1096_300034</name>
    <name evidence="6" type="ORF">BN1097_310034</name>
    <name evidence="8" type="ORF">KRM00_001965</name>
    <name evidence="11" type="ORF">SAMEA1402366_01881</name>
    <name evidence="10" type="ORF">SAMEA1402399_01726</name>
    <name evidence="9" type="ORF">SAMEA3375112_01176</name>
</gene>
<evidence type="ECO:0000313" key="11">
    <source>
        <dbReference type="EMBL" id="VHY06637.1"/>
    </source>
</evidence>
<dbReference type="GO" id="GO:0009249">
    <property type="term" value="P:protein lipoylation"/>
    <property type="evidence" value="ECO:0007669"/>
    <property type="project" value="UniProtKB-UniRule"/>
</dbReference>
<dbReference type="GO" id="GO:0033819">
    <property type="term" value="F:lipoyl(octanoyl) transferase activity"/>
    <property type="evidence" value="ECO:0007669"/>
    <property type="project" value="UniProtKB-UniRule"/>
</dbReference>
<dbReference type="KEGG" id="pdf:CD630DERM_07330"/>
<dbReference type="Gene3D" id="3.30.930.10">
    <property type="entry name" value="Bira Bifunctional Protein, Domain 2"/>
    <property type="match status" value="1"/>
</dbReference>
<evidence type="ECO:0000256" key="3">
    <source>
        <dbReference type="HAMAP-Rule" id="MF_02118"/>
    </source>
</evidence>
<dbReference type="InterPro" id="IPR045864">
    <property type="entry name" value="aa-tRNA-synth_II/BPL/LPL"/>
</dbReference>
<dbReference type="EMBL" id="DAEPXK010000018">
    <property type="protein sequence ID" value="HBH1542481.1"/>
    <property type="molecule type" value="Genomic_DNA"/>
</dbReference>
<protein>
    <recommendedName>
        <fullName evidence="3">Octanoyltransferase LipM</fullName>
        <ecNumber evidence="3">2.3.1.181</ecNumber>
    </recommendedName>
    <alternativeName>
        <fullName evidence="3">Octanoyl-[acyl-carrier-protein]:[GcvH] N-octanoyltransferase</fullName>
    </alternativeName>
</protein>
<comment type="catalytic activity">
    <reaction evidence="3">
        <text>octanoyl-[ACP] + L-lysyl-[protein] = N(6)-octanoyl-L-lysyl-[protein] + holo-[ACP] + H(+)</text>
        <dbReference type="Rhea" id="RHEA:17665"/>
        <dbReference type="Rhea" id="RHEA-COMP:9636"/>
        <dbReference type="Rhea" id="RHEA-COMP:9685"/>
        <dbReference type="Rhea" id="RHEA-COMP:9752"/>
        <dbReference type="Rhea" id="RHEA-COMP:9928"/>
        <dbReference type="ChEBI" id="CHEBI:15378"/>
        <dbReference type="ChEBI" id="CHEBI:29969"/>
        <dbReference type="ChEBI" id="CHEBI:64479"/>
        <dbReference type="ChEBI" id="CHEBI:78463"/>
        <dbReference type="ChEBI" id="CHEBI:78809"/>
        <dbReference type="EC" id="2.3.1.181"/>
    </reaction>
</comment>
<reference evidence="9 12" key="2">
    <citation type="submission" date="2017-02" db="EMBL/GenBank/DDBJ databases">
        <authorList>
            <consortium name="Pathogen Informatics"/>
        </authorList>
    </citation>
    <scope>NUCLEOTIDE SEQUENCE [LARGE SCALE GENOMIC DNA]</scope>
    <source>
        <strain evidence="10">Clo34</strain>
        <strain evidence="14">clo34</strain>
        <strain evidence="11">Tl291</strain>
        <strain evidence="13">tl291</strain>
        <strain evidence="9 12">VRECD0157</strain>
    </source>
</reference>
<keyword evidence="7" id="KW-0436">Ligase</keyword>
<dbReference type="GO" id="GO:0009107">
    <property type="term" value="P:lipoate biosynthetic process"/>
    <property type="evidence" value="ECO:0007669"/>
    <property type="project" value="UniProtKB-UniRule"/>
</dbReference>
<comment type="miscellaneous">
    <text evidence="3">In the reaction, the free carboxyl group of octanoic acid is attached via an amide linkage to the epsilon-amino group of a specific lysine residue of lipoyl domains of lipoate-dependent enzymes. The reaction proceeds via an octanoyl-thioester enzyme intermediate.</text>
</comment>
<accession>A0A069AQ69</accession>
<dbReference type="InterPro" id="IPR024898">
    <property type="entry name" value="LipM"/>
</dbReference>
<dbReference type="SUPFAM" id="SSF55681">
    <property type="entry name" value="Class II aaRS and biotin synthetases"/>
    <property type="match status" value="1"/>
</dbReference>
<evidence type="ECO:0000313" key="7">
    <source>
        <dbReference type="EMBL" id="CDT32076.1"/>
    </source>
</evidence>
<evidence type="ECO:0000256" key="1">
    <source>
        <dbReference type="ARBA" id="ARBA00022679"/>
    </source>
</evidence>
<evidence type="ECO:0000313" key="6">
    <source>
        <dbReference type="EMBL" id="CDS84553.1"/>
    </source>
</evidence>
<dbReference type="RefSeq" id="WP_003436933.1">
    <property type="nucleotide sequence ID" value="NZ_AP031492.1"/>
</dbReference>
<reference evidence="8" key="3">
    <citation type="journal article" date="2018" name="Genome Biol.">
        <title>SKESA: strategic k-mer extension for scrupulous assemblies.</title>
        <authorList>
            <person name="Souvorov A."/>
            <person name="Agarwala R."/>
            <person name="Lipman D.J."/>
        </authorList>
    </citation>
    <scope>NUCLEOTIDE SEQUENCE</scope>
    <source>
        <strain evidence="8">HN1000</strain>
    </source>
</reference>